<reference evidence="2" key="1">
    <citation type="submission" date="2021-10" db="EMBL/GenBank/DDBJ databases">
        <title>Tropical sea cucumber genome reveals ecological adaptation and Cuvierian tubules defense mechanism.</title>
        <authorList>
            <person name="Chen T."/>
        </authorList>
    </citation>
    <scope>NUCLEOTIDE SEQUENCE</scope>
    <source>
        <strain evidence="2">Nanhai2018</strain>
        <tissue evidence="2">Muscle</tissue>
    </source>
</reference>
<keyword evidence="3" id="KW-1185">Reference proteome</keyword>
<accession>A0A9Q1C5T4</accession>
<keyword evidence="1" id="KW-0472">Membrane</keyword>
<feature type="transmembrane region" description="Helical" evidence="1">
    <location>
        <begin position="25"/>
        <end position="53"/>
    </location>
</feature>
<evidence type="ECO:0000313" key="2">
    <source>
        <dbReference type="EMBL" id="KAJ8038965.1"/>
    </source>
</evidence>
<evidence type="ECO:0000313" key="3">
    <source>
        <dbReference type="Proteomes" id="UP001152320"/>
    </source>
</evidence>
<dbReference type="EMBL" id="JAIZAY010000007">
    <property type="protein sequence ID" value="KAJ8038965.1"/>
    <property type="molecule type" value="Genomic_DNA"/>
</dbReference>
<feature type="transmembrane region" description="Helical" evidence="1">
    <location>
        <begin position="95"/>
        <end position="116"/>
    </location>
</feature>
<dbReference type="Proteomes" id="UP001152320">
    <property type="component" value="Chromosome 7"/>
</dbReference>
<comment type="caution">
    <text evidence="2">The sequence shown here is derived from an EMBL/GenBank/DDBJ whole genome shotgun (WGS) entry which is preliminary data.</text>
</comment>
<feature type="transmembrane region" description="Helical" evidence="1">
    <location>
        <begin position="60"/>
        <end position="83"/>
    </location>
</feature>
<protein>
    <submittedName>
        <fullName evidence="2">Uncharacterized protein</fullName>
    </submittedName>
</protein>
<keyword evidence="1" id="KW-0812">Transmembrane</keyword>
<name>A0A9Q1C5T4_HOLLE</name>
<organism evidence="2 3">
    <name type="scientific">Holothuria leucospilota</name>
    <name type="common">Black long sea cucumber</name>
    <name type="synonym">Mertensiothuria leucospilota</name>
    <dbReference type="NCBI Taxonomy" id="206669"/>
    <lineage>
        <taxon>Eukaryota</taxon>
        <taxon>Metazoa</taxon>
        <taxon>Echinodermata</taxon>
        <taxon>Eleutherozoa</taxon>
        <taxon>Echinozoa</taxon>
        <taxon>Holothuroidea</taxon>
        <taxon>Aspidochirotacea</taxon>
        <taxon>Aspidochirotida</taxon>
        <taxon>Holothuriidae</taxon>
        <taxon>Holothuria</taxon>
    </lineage>
</organism>
<keyword evidence="1" id="KW-1133">Transmembrane helix</keyword>
<gene>
    <name evidence="2" type="ORF">HOLleu_16535</name>
</gene>
<dbReference type="AlphaFoldDB" id="A0A9Q1C5T4"/>
<proteinExistence type="predicted"/>
<sequence>MDGWSFPGCCTMGCAPSVSGIALKYVFLVLSAVLTVRGFHCDLNSMLFVLCILRVIKRSFFFVVGGGGDTSCGLQVLVIPYTLLLKGGMVQTLLFTSQTYITGSWSFCLLTLFCTFDV</sequence>
<evidence type="ECO:0000256" key="1">
    <source>
        <dbReference type="SAM" id="Phobius"/>
    </source>
</evidence>